<keyword evidence="3" id="KW-1185">Reference proteome</keyword>
<sequence>VSISLFTIDKQSLFVVDEFAEKAIAVSTVATGLGILCNTWFLVQFRHLERRDFLHRARCIYGSYLFFSLSAKFPSLAVLVSRGSLMAFGGRIVLNILPTLVIVL</sequence>
<feature type="non-terminal residue" evidence="2">
    <location>
        <position position="104"/>
    </location>
</feature>
<dbReference type="Proteomes" id="UP001219525">
    <property type="component" value="Unassembled WGS sequence"/>
</dbReference>
<organism evidence="2 3">
    <name type="scientific">Mycena pura</name>
    <dbReference type="NCBI Taxonomy" id="153505"/>
    <lineage>
        <taxon>Eukaryota</taxon>
        <taxon>Fungi</taxon>
        <taxon>Dikarya</taxon>
        <taxon>Basidiomycota</taxon>
        <taxon>Agaricomycotina</taxon>
        <taxon>Agaricomycetes</taxon>
        <taxon>Agaricomycetidae</taxon>
        <taxon>Agaricales</taxon>
        <taxon>Marasmiineae</taxon>
        <taxon>Mycenaceae</taxon>
        <taxon>Mycena</taxon>
    </lineage>
</organism>
<evidence type="ECO:0000313" key="2">
    <source>
        <dbReference type="EMBL" id="KAJ7216418.1"/>
    </source>
</evidence>
<keyword evidence="1" id="KW-1133">Transmembrane helix</keyword>
<name>A0AAD6VUF4_9AGAR</name>
<accession>A0AAD6VUF4</accession>
<comment type="caution">
    <text evidence="2">The sequence shown here is derived from an EMBL/GenBank/DDBJ whole genome shotgun (WGS) entry which is preliminary data.</text>
</comment>
<feature type="transmembrane region" description="Helical" evidence="1">
    <location>
        <begin position="59"/>
        <end position="79"/>
    </location>
</feature>
<proteinExistence type="predicted"/>
<evidence type="ECO:0000313" key="3">
    <source>
        <dbReference type="Proteomes" id="UP001219525"/>
    </source>
</evidence>
<gene>
    <name evidence="2" type="ORF">GGX14DRAFT_604683</name>
</gene>
<keyword evidence="1" id="KW-0812">Transmembrane</keyword>
<protein>
    <submittedName>
        <fullName evidence="2">Uncharacterized protein</fullName>
    </submittedName>
</protein>
<dbReference type="EMBL" id="JARJCW010000015">
    <property type="protein sequence ID" value="KAJ7216418.1"/>
    <property type="molecule type" value="Genomic_DNA"/>
</dbReference>
<evidence type="ECO:0000256" key="1">
    <source>
        <dbReference type="SAM" id="Phobius"/>
    </source>
</evidence>
<keyword evidence="1" id="KW-0472">Membrane</keyword>
<feature type="transmembrane region" description="Helical" evidence="1">
    <location>
        <begin position="23"/>
        <end position="43"/>
    </location>
</feature>
<feature type="non-terminal residue" evidence="2">
    <location>
        <position position="1"/>
    </location>
</feature>
<reference evidence="2" key="1">
    <citation type="submission" date="2023-03" db="EMBL/GenBank/DDBJ databases">
        <title>Massive genome expansion in bonnet fungi (Mycena s.s.) driven by repeated elements and novel gene families across ecological guilds.</title>
        <authorList>
            <consortium name="Lawrence Berkeley National Laboratory"/>
            <person name="Harder C.B."/>
            <person name="Miyauchi S."/>
            <person name="Viragh M."/>
            <person name="Kuo A."/>
            <person name="Thoen E."/>
            <person name="Andreopoulos B."/>
            <person name="Lu D."/>
            <person name="Skrede I."/>
            <person name="Drula E."/>
            <person name="Henrissat B."/>
            <person name="Morin E."/>
            <person name="Kohler A."/>
            <person name="Barry K."/>
            <person name="LaButti K."/>
            <person name="Morin E."/>
            <person name="Salamov A."/>
            <person name="Lipzen A."/>
            <person name="Mereny Z."/>
            <person name="Hegedus B."/>
            <person name="Baldrian P."/>
            <person name="Stursova M."/>
            <person name="Weitz H."/>
            <person name="Taylor A."/>
            <person name="Grigoriev I.V."/>
            <person name="Nagy L.G."/>
            <person name="Martin F."/>
            <person name="Kauserud H."/>
        </authorList>
    </citation>
    <scope>NUCLEOTIDE SEQUENCE</scope>
    <source>
        <strain evidence="2">9144</strain>
    </source>
</reference>
<dbReference type="AlphaFoldDB" id="A0AAD6VUF4"/>